<dbReference type="InterPro" id="IPR018821">
    <property type="entry name" value="DUF294_put_nucleoTrafse_sb-bd"/>
</dbReference>
<dbReference type="Pfam" id="PF00571">
    <property type="entry name" value="CBS"/>
    <property type="match status" value="1"/>
</dbReference>
<dbReference type="PANTHER" id="PTHR43080:SF2">
    <property type="entry name" value="CBS DOMAIN-CONTAINING PROTEIN"/>
    <property type="match status" value="1"/>
</dbReference>
<dbReference type="SUPFAM" id="SSF51206">
    <property type="entry name" value="cAMP-binding domain-like"/>
    <property type="match status" value="1"/>
</dbReference>
<dbReference type="Gene3D" id="3.10.580.10">
    <property type="entry name" value="CBS-domain"/>
    <property type="match status" value="1"/>
</dbReference>
<evidence type="ECO:0000259" key="3">
    <source>
        <dbReference type="PROSITE" id="PS51371"/>
    </source>
</evidence>
<keyword evidence="4" id="KW-0808">Transferase</keyword>
<protein>
    <submittedName>
        <fullName evidence="4">Nucleotidyltransferase</fullName>
    </submittedName>
</protein>
<gene>
    <name evidence="4" type="ORF">AOC03_08645</name>
</gene>
<evidence type="ECO:0000256" key="2">
    <source>
        <dbReference type="PROSITE-ProRule" id="PRU00703"/>
    </source>
</evidence>
<dbReference type="InterPro" id="IPR046342">
    <property type="entry name" value="CBS_dom_sf"/>
</dbReference>
<feature type="domain" description="CBS" evidence="3">
    <location>
        <begin position="279"/>
        <end position="335"/>
    </location>
</feature>
<dbReference type="Proteomes" id="UP000059847">
    <property type="component" value="Chromosome"/>
</dbReference>
<sequence length="670" mass="75587">MPHLDFTQPPFDVLTAAERQSLKKHTQVRYLAANETLAADDLQYFFVVLKGQIQQTLNGEFVASYLGGNHSEQLNSNDWFDSRRMPEAQDAVLDTSHLTTSHLTNNHSEHYQYRADEDTLLLQVDGAAMNKISAQNHLVRQLLSDKLPERLKALQQRRSSQNQSLGSTGYNAQQEVQQIMLQPVTDVTLLPIHIIDADNSLQQAARIMTEAKLKHVLVRPSPILDNINIENQAIESLSPHLPSSDNHCDRDLGILTDNDICRAVSEEQNPATTPCQRYASFNLHTIDADDEIGDALLTMTRYRIHRLPVIDASGKVIGILGQSDMLAHIGHHSQLISIQIEQAEDLTSLHKAVELIGRYIRAQHENGVKIGIISRMVQTLNAQVFTKLWHLIVPDEVMKNTCVIVMGSEGRGEQIMRTDQDNALIIKDGFSHPHLAQFAETFNQHLATLGYPLCDGNIMMTNPMWQLPLKQFEQQISLWLRNTEPMHNIYLSAVLDAEYVCGDKTLLTHVREHLRITHRQADPIFVRQFVRAALQFGDVNQWWQKFVPLLGKPSASDIDLKKAGIFPLVHGIRALALENNILQVSSTKNRLKGLVQANALTQERADTLGEALEFFMAQRLAVALSTEDKHARQVDPTTLSALERDLLKECLAVVKSFKIQLRQHYQLDMA</sequence>
<evidence type="ECO:0000313" key="5">
    <source>
        <dbReference type="Proteomes" id="UP000059847"/>
    </source>
</evidence>
<dbReference type="PANTHER" id="PTHR43080">
    <property type="entry name" value="CBS DOMAIN-CONTAINING PROTEIN CBSX3, MITOCHONDRIAL"/>
    <property type="match status" value="1"/>
</dbReference>
<dbReference type="SUPFAM" id="SSF54631">
    <property type="entry name" value="CBS-domain pair"/>
    <property type="match status" value="1"/>
</dbReference>
<dbReference type="OrthoDB" id="9808528at2"/>
<dbReference type="STRING" id="45610.AOC03_08645"/>
<dbReference type="AlphaFoldDB" id="A0A0M4U5C1"/>
<dbReference type="InterPro" id="IPR005105">
    <property type="entry name" value="GlnD_Uridyltrans_N"/>
</dbReference>
<dbReference type="Pfam" id="PF10335">
    <property type="entry name" value="DUF294_C"/>
    <property type="match status" value="1"/>
</dbReference>
<dbReference type="EMBL" id="CP012678">
    <property type="protein sequence ID" value="ALF60094.1"/>
    <property type="molecule type" value="Genomic_DNA"/>
</dbReference>
<dbReference type="GO" id="GO:0008773">
    <property type="term" value="F:[protein-PII] uridylyltransferase activity"/>
    <property type="evidence" value="ECO:0007669"/>
    <property type="project" value="InterPro"/>
</dbReference>
<reference evidence="4 5" key="1">
    <citation type="submission" date="2015-09" db="EMBL/GenBank/DDBJ databases">
        <title>Complete genome of Psychrobacter urativorans R10.10B.</title>
        <authorList>
            <person name="See-Too W.S."/>
            <person name="Chan K.G."/>
        </authorList>
    </citation>
    <scope>NUCLEOTIDE SEQUENCE [LARGE SCALE GENOMIC DNA]</scope>
    <source>
        <strain evidence="4 5">R10.10B</strain>
    </source>
</reference>
<dbReference type="PROSITE" id="PS51371">
    <property type="entry name" value="CBS"/>
    <property type="match status" value="1"/>
</dbReference>
<dbReference type="RefSeq" id="WP_062535123.1">
    <property type="nucleotide sequence ID" value="NZ_CP012678.1"/>
</dbReference>
<accession>A0A0M4U5C1</accession>
<organism evidence="4 5">
    <name type="scientific">Psychrobacter urativorans</name>
    <dbReference type="NCBI Taxonomy" id="45610"/>
    <lineage>
        <taxon>Bacteria</taxon>
        <taxon>Pseudomonadati</taxon>
        <taxon>Pseudomonadota</taxon>
        <taxon>Gammaproteobacteria</taxon>
        <taxon>Moraxellales</taxon>
        <taxon>Moraxellaceae</taxon>
        <taxon>Psychrobacter</taxon>
    </lineage>
</organism>
<evidence type="ECO:0000256" key="1">
    <source>
        <dbReference type="ARBA" id="ARBA00023122"/>
    </source>
</evidence>
<dbReference type="Gene3D" id="2.60.120.10">
    <property type="entry name" value="Jelly Rolls"/>
    <property type="match status" value="1"/>
</dbReference>
<name>A0A0M4U5C1_9GAMM</name>
<evidence type="ECO:0000313" key="4">
    <source>
        <dbReference type="EMBL" id="ALF60094.1"/>
    </source>
</evidence>
<dbReference type="SMART" id="SM00116">
    <property type="entry name" value="CBS"/>
    <property type="match status" value="1"/>
</dbReference>
<proteinExistence type="predicted"/>
<keyword evidence="5" id="KW-1185">Reference proteome</keyword>
<dbReference type="CDD" id="cd05401">
    <property type="entry name" value="NT_GlnE_GlnD_like"/>
    <property type="match status" value="1"/>
</dbReference>
<dbReference type="Pfam" id="PF03445">
    <property type="entry name" value="DUF294"/>
    <property type="match status" value="1"/>
</dbReference>
<keyword evidence="1 2" id="KW-0129">CBS domain</keyword>
<dbReference type="KEGG" id="pur:AOC03_08645"/>
<dbReference type="InterPro" id="IPR014710">
    <property type="entry name" value="RmlC-like_jellyroll"/>
</dbReference>
<dbReference type="InterPro" id="IPR051257">
    <property type="entry name" value="Diverse_CBS-Domain"/>
</dbReference>
<dbReference type="InterPro" id="IPR018490">
    <property type="entry name" value="cNMP-bd_dom_sf"/>
</dbReference>
<dbReference type="InterPro" id="IPR000644">
    <property type="entry name" value="CBS_dom"/>
</dbReference>